<dbReference type="PANTHER" id="PTHR13283:SF10">
    <property type="entry name" value="FERM DOMAIN-CONTAINING PROTEIN 8"/>
    <property type="match status" value="1"/>
</dbReference>
<dbReference type="InterPro" id="IPR019749">
    <property type="entry name" value="Band_41_domain"/>
</dbReference>
<accession>A0A0K2TXU0</accession>
<dbReference type="InterPro" id="IPR057096">
    <property type="entry name" value="KRIT1_FRMD8_FERM_C"/>
</dbReference>
<proteinExistence type="predicted"/>
<dbReference type="Pfam" id="PF00373">
    <property type="entry name" value="FERM_M"/>
    <property type="match status" value="1"/>
</dbReference>
<dbReference type="Pfam" id="PF24522">
    <property type="entry name" value="KRIT1_FRMD8_FERM_C"/>
    <property type="match status" value="1"/>
</dbReference>
<dbReference type="KEGG" id="lsm:121124586"/>
<dbReference type="AlphaFoldDB" id="A0A0K2TXU0"/>
<feature type="region of interest" description="Disordered" evidence="2">
    <location>
        <begin position="78"/>
        <end position="102"/>
    </location>
</feature>
<feature type="compositionally biased region" description="Basic and acidic residues" evidence="2">
    <location>
        <begin position="196"/>
        <end position="209"/>
    </location>
</feature>
<dbReference type="CDD" id="cd14473">
    <property type="entry name" value="FERM_B-lobe"/>
    <property type="match status" value="1"/>
</dbReference>
<evidence type="ECO:0000256" key="2">
    <source>
        <dbReference type="SAM" id="MobiDB-lite"/>
    </source>
</evidence>
<sequence>MTTANSSSSSSSTTSSTSQPSNHYHSTTSQVHTLTSSTNTNNNNGGSNNNNNNPGIPPPPPDNYVTIIPVVDQYGSGQFRSRRTTAPNASKQTGTNHRKKNKIRSDIESDYGTYSGQREYYREQRSRGDYLTRGAALNAANSANTTEYVPSNSSHLHATLTRSNIVPSHIDNSSSSVYSVSQRGNLVTESLPPQHDQLEREPRRYEMSRGTRSGTSALIDQVASGQLTLSRIQQSGNKEKFDRRNPTILRKKLDVCIYLMSSVGIKLEVEEGSTITAAELVNTLIEEEELSLPRSAADVFALWMTSPLLEVQLKPHHKSFYIRREWNHFLQRFSSAPLEKKALDEPILSLQRNVFFHKSDEVKIRDHKILELLYEEAKYNILTGQYPCELSDYVMLGGIQARLELGTYDQDIHTPSYFRSIMYRFLPEHASIYGNWSSWVPWRSGGAKNSLEVRLIEQYKMILANASPKRLVRKYLEFCWSLPYYGSAFFHGQIETPARSLTSLVINRDTEVLIAINSQGFYVIDPIKVVILLGLKLEELSWDYAKPSQENNEDCLPCLFIQFCVIENGRRVSKILQIFSRQAVQMDALIATFVDDLKQRVALYNDDPEANIFNDSSSMEADDCLVPLTTVSRRGIPESCLSNKLNRLTLATFDDEGHCIGHMGSWSFSN</sequence>
<feature type="compositionally biased region" description="Low complexity" evidence="2">
    <location>
        <begin position="35"/>
        <end position="54"/>
    </location>
</feature>
<dbReference type="RefSeq" id="XP_040575680.1">
    <property type="nucleotide sequence ID" value="XM_040719746.2"/>
</dbReference>
<dbReference type="GO" id="GO:0009887">
    <property type="term" value="P:animal organ morphogenesis"/>
    <property type="evidence" value="ECO:0007669"/>
    <property type="project" value="UniProtKB-ARBA"/>
</dbReference>
<dbReference type="EMBL" id="HACA01013146">
    <property type="protein sequence ID" value="CDW30507.1"/>
    <property type="molecule type" value="Transcribed_RNA"/>
</dbReference>
<dbReference type="Gene3D" id="1.20.80.10">
    <property type="match status" value="1"/>
</dbReference>
<feature type="domain" description="FERM" evidence="3">
    <location>
        <begin position="253"/>
        <end position="601"/>
    </location>
</feature>
<dbReference type="SUPFAM" id="SSF47031">
    <property type="entry name" value="Second domain of FERM"/>
    <property type="match status" value="1"/>
</dbReference>
<dbReference type="InterPro" id="IPR051594">
    <property type="entry name" value="KRIT1/FRMD8"/>
</dbReference>
<feature type="compositionally biased region" description="Low complexity" evidence="2">
    <location>
        <begin position="1"/>
        <end position="18"/>
    </location>
</feature>
<protein>
    <recommendedName>
        <fullName evidence="1">FERM domain-containing protein 8</fullName>
    </recommendedName>
</protein>
<dbReference type="GeneID" id="121124586"/>
<dbReference type="GO" id="GO:0090090">
    <property type="term" value="P:negative regulation of canonical Wnt signaling pathway"/>
    <property type="evidence" value="ECO:0007669"/>
    <property type="project" value="TreeGrafter"/>
</dbReference>
<reference evidence="4" key="1">
    <citation type="submission" date="2014-05" db="EMBL/GenBank/DDBJ databases">
        <authorList>
            <person name="Chronopoulou M."/>
        </authorList>
    </citation>
    <scope>NUCLEOTIDE SEQUENCE</scope>
    <source>
        <tissue evidence="4">Whole organism</tissue>
    </source>
</reference>
<dbReference type="GO" id="GO:0048731">
    <property type="term" value="P:system development"/>
    <property type="evidence" value="ECO:0007669"/>
    <property type="project" value="UniProtKB-ARBA"/>
</dbReference>
<dbReference type="InterPro" id="IPR000299">
    <property type="entry name" value="FERM_domain"/>
</dbReference>
<dbReference type="PANTHER" id="PTHR13283">
    <property type="entry name" value="KREV INTERACTION TRAPPED 1-RELATED"/>
    <property type="match status" value="1"/>
</dbReference>
<feature type="compositionally biased region" description="Polar residues" evidence="2">
    <location>
        <begin position="19"/>
        <end position="34"/>
    </location>
</feature>
<dbReference type="InterPro" id="IPR035963">
    <property type="entry name" value="FERM_2"/>
</dbReference>
<feature type="compositionally biased region" description="Polar residues" evidence="2">
    <location>
        <begin position="78"/>
        <end position="95"/>
    </location>
</feature>
<dbReference type="SMART" id="SM00295">
    <property type="entry name" value="B41"/>
    <property type="match status" value="1"/>
</dbReference>
<evidence type="ECO:0000256" key="1">
    <source>
        <dbReference type="ARBA" id="ARBA00039547"/>
    </source>
</evidence>
<dbReference type="PROSITE" id="PS50057">
    <property type="entry name" value="FERM_3"/>
    <property type="match status" value="1"/>
</dbReference>
<evidence type="ECO:0000313" key="4">
    <source>
        <dbReference type="EMBL" id="CDW30507.1"/>
    </source>
</evidence>
<dbReference type="Gene3D" id="2.30.29.30">
    <property type="entry name" value="Pleckstrin-homology domain (PH domain)/Phosphotyrosine-binding domain (PTB)"/>
    <property type="match status" value="1"/>
</dbReference>
<dbReference type="InterPro" id="IPR011993">
    <property type="entry name" value="PH-like_dom_sf"/>
</dbReference>
<organism evidence="4">
    <name type="scientific">Lepeophtheirus salmonis</name>
    <name type="common">Salmon louse</name>
    <name type="synonym">Caligus salmonis</name>
    <dbReference type="NCBI Taxonomy" id="72036"/>
    <lineage>
        <taxon>Eukaryota</taxon>
        <taxon>Metazoa</taxon>
        <taxon>Ecdysozoa</taxon>
        <taxon>Arthropoda</taxon>
        <taxon>Crustacea</taxon>
        <taxon>Multicrustacea</taxon>
        <taxon>Hexanauplia</taxon>
        <taxon>Copepoda</taxon>
        <taxon>Siphonostomatoida</taxon>
        <taxon>Caligidae</taxon>
        <taxon>Lepeophtheirus</taxon>
    </lineage>
</organism>
<dbReference type="GO" id="GO:0005886">
    <property type="term" value="C:plasma membrane"/>
    <property type="evidence" value="ECO:0007669"/>
    <property type="project" value="TreeGrafter"/>
</dbReference>
<dbReference type="InterPro" id="IPR014352">
    <property type="entry name" value="FERM/acyl-CoA-bd_prot_sf"/>
</dbReference>
<dbReference type="InterPro" id="IPR019748">
    <property type="entry name" value="FERM_central"/>
</dbReference>
<name>A0A0K2TXU0_LEPSM</name>
<dbReference type="OrthoDB" id="2142533at2759"/>
<feature type="region of interest" description="Disordered" evidence="2">
    <location>
        <begin position="189"/>
        <end position="217"/>
    </location>
</feature>
<evidence type="ECO:0000259" key="3">
    <source>
        <dbReference type="PROSITE" id="PS50057"/>
    </source>
</evidence>
<dbReference type="Gene3D" id="3.10.20.90">
    <property type="entry name" value="Phosphatidylinositol 3-kinase Catalytic Subunit, Chain A, domain 1"/>
    <property type="match status" value="1"/>
</dbReference>
<feature type="region of interest" description="Disordered" evidence="2">
    <location>
        <begin position="1"/>
        <end position="65"/>
    </location>
</feature>